<sequence>MKNSKIQTHFKIKFLLKKRAYRNDQFNLSQNKRGQQTKIYNLQYKQLIKNEGYIIQKRYLQSLIIEYYQQQCQTTQKKERKKYIEESLKKRLNQLINVSQQNKIKIQYKIRQNYFIIIEQGR</sequence>
<reference evidence="2" key="1">
    <citation type="journal article" date="2006" name="PLoS Biol.">
        <title>Macronuclear genome sequence of the ciliate Tetrahymena thermophila, a model eukaryote.</title>
        <authorList>
            <person name="Eisen J.A."/>
            <person name="Coyne R.S."/>
            <person name="Wu M."/>
            <person name="Wu D."/>
            <person name="Thiagarajan M."/>
            <person name="Wortman J.R."/>
            <person name="Badger J.H."/>
            <person name="Ren Q."/>
            <person name="Amedeo P."/>
            <person name="Jones K.M."/>
            <person name="Tallon L.J."/>
            <person name="Delcher A.L."/>
            <person name="Salzberg S.L."/>
            <person name="Silva J.C."/>
            <person name="Haas B.J."/>
            <person name="Majoros W.H."/>
            <person name="Farzad M."/>
            <person name="Carlton J.M."/>
            <person name="Smith R.K. Jr."/>
            <person name="Garg J."/>
            <person name="Pearlman R.E."/>
            <person name="Karrer K.M."/>
            <person name="Sun L."/>
            <person name="Manning G."/>
            <person name="Elde N.C."/>
            <person name="Turkewitz A.P."/>
            <person name="Asai D.J."/>
            <person name="Wilkes D.E."/>
            <person name="Wang Y."/>
            <person name="Cai H."/>
            <person name="Collins K."/>
            <person name="Stewart B.A."/>
            <person name="Lee S.R."/>
            <person name="Wilamowska K."/>
            <person name="Weinberg Z."/>
            <person name="Ruzzo W.L."/>
            <person name="Wloga D."/>
            <person name="Gaertig J."/>
            <person name="Frankel J."/>
            <person name="Tsao C.-C."/>
            <person name="Gorovsky M.A."/>
            <person name="Keeling P.J."/>
            <person name="Waller R.F."/>
            <person name="Patron N.J."/>
            <person name="Cherry J.M."/>
            <person name="Stover N.A."/>
            <person name="Krieger C.J."/>
            <person name="del Toro C."/>
            <person name="Ryder H.F."/>
            <person name="Williamson S.C."/>
            <person name="Barbeau R.A."/>
            <person name="Hamilton E.P."/>
            <person name="Orias E."/>
        </authorList>
    </citation>
    <scope>NUCLEOTIDE SEQUENCE [LARGE SCALE GENOMIC DNA]</scope>
    <source>
        <strain evidence="2">SB210</strain>
    </source>
</reference>
<dbReference type="AlphaFoldDB" id="W7XFD5"/>
<dbReference type="GeneID" id="24438605"/>
<evidence type="ECO:0000313" key="1">
    <source>
        <dbReference type="EMBL" id="EWS76537.1"/>
    </source>
</evidence>
<accession>W7XFD5</accession>
<dbReference type="Proteomes" id="UP000009168">
    <property type="component" value="Unassembled WGS sequence"/>
</dbReference>
<gene>
    <name evidence="1" type="ORF">TTHERM_000361561</name>
</gene>
<dbReference type="KEGG" id="tet:TTHERM_000361561"/>
<dbReference type="InParanoid" id="W7XFD5"/>
<protein>
    <submittedName>
        <fullName evidence="1">Uncharacterized protein</fullName>
    </submittedName>
</protein>
<dbReference type="RefSeq" id="XP_012650909.1">
    <property type="nucleotide sequence ID" value="XM_012795455.1"/>
</dbReference>
<proteinExistence type="predicted"/>
<keyword evidence="2" id="KW-1185">Reference proteome</keyword>
<name>W7XFD5_TETTS</name>
<dbReference type="EMBL" id="GG662855">
    <property type="protein sequence ID" value="EWS76537.1"/>
    <property type="molecule type" value="Genomic_DNA"/>
</dbReference>
<evidence type="ECO:0000313" key="2">
    <source>
        <dbReference type="Proteomes" id="UP000009168"/>
    </source>
</evidence>
<organism evidence="1 2">
    <name type="scientific">Tetrahymena thermophila (strain SB210)</name>
    <dbReference type="NCBI Taxonomy" id="312017"/>
    <lineage>
        <taxon>Eukaryota</taxon>
        <taxon>Sar</taxon>
        <taxon>Alveolata</taxon>
        <taxon>Ciliophora</taxon>
        <taxon>Intramacronucleata</taxon>
        <taxon>Oligohymenophorea</taxon>
        <taxon>Hymenostomatida</taxon>
        <taxon>Tetrahymenina</taxon>
        <taxon>Tetrahymenidae</taxon>
        <taxon>Tetrahymena</taxon>
    </lineage>
</organism>